<dbReference type="Proteomes" id="UP000295097">
    <property type="component" value="Unassembled WGS sequence"/>
</dbReference>
<sequence>MPKAENGSAAAKTAETQDISKMTSRPLYGHRPVPEREIEMFKDAMKIERLLDGLQKNKDWKPFPGIEVRDRWADVAEDPALKMPVAAIIAVADRLLDEEIDPLTGTMYMNFMTNGDRTFYEESYFRRRYELSHLVIAECLTARGKYLPKIIDYLWEILGEVSWCVPAHNFAGQHDMVMFKRANPWKEDDPLPVPGDDYLDLFACETAATLAETCYLLRHTLLETVPSLYHRIHSEIDRRALQLLEGPKLYGWYLGRNNWTAWCSHNLLLAACYTVEDEQRLVSLALKLMVPMQRFFDTIEPSGACIEGPGYWVVSAGRLAGFVSLVEERFGVSLNAADNEKFRNFGQHILPLNIGGNLFVNFADGGLMLDLDQGLLSRYAGLIGSEQLASLVSEDIDRLAARKLANPGRARGRNDYARQFLVHLTRLLFWTPENRNAVPRTCDKSVWLADMQMMIARSDERPGTGLMLSAIAGSNDPEVNHHSHNDVGHFSVYLDGKPMIIDLGQGAYSRATFTETRYDMWHISSKGHNVPSVNELLQYAGAGAAARDVDYRHDGASSVLSLDAGPAYFSEPGSRRIQRRITFSHAAAEIRVDDEITLGEPLRRFMLPLHVSDRKITVQEDGSCRIAGENRTLVITPENLRVADVEAVEITDPRHLDVWGGRIFRICLAPADLATPRFGLTMHVE</sequence>
<dbReference type="OrthoDB" id="9793856at2"/>
<evidence type="ECO:0000256" key="2">
    <source>
        <dbReference type="SAM" id="MobiDB-lite"/>
    </source>
</evidence>
<protein>
    <submittedName>
        <fullName evidence="4">Heparinase II/III-like protein</fullName>
    </submittedName>
</protein>
<dbReference type="EMBL" id="SMAR01000014">
    <property type="protein sequence ID" value="TCT39076.1"/>
    <property type="molecule type" value="Genomic_DNA"/>
</dbReference>
<feature type="compositionally biased region" description="Polar residues" evidence="2">
    <location>
        <begin position="14"/>
        <end position="23"/>
    </location>
</feature>
<dbReference type="Gene3D" id="1.50.10.100">
    <property type="entry name" value="Chondroitin AC/alginate lyase"/>
    <property type="match status" value="1"/>
</dbReference>
<dbReference type="GO" id="GO:0030313">
    <property type="term" value="C:cell envelope"/>
    <property type="evidence" value="ECO:0007669"/>
    <property type="project" value="UniProtKB-SubCell"/>
</dbReference>
<name>A0A4R3NSU1_9HYPH</name>
<feature type="domain" description="Heparinase II/III-like C-terminal" evidence="3">
    <location>
        <begin position="475"/>
        <end position="631"/>
    </location>
</feature>
<dbReference type="AlphaFoldDB" id="A0A4R3NSU1"/>
<comment type="caution">
    <text evidence="4">The sequence shown here is derived from an EMBL/GenBank/DDBJ whole genome shotgun (WGS) entry which is preliminary data.</text>
</comment>
<evidence type="ECO:0000313" key="5">
    <source>
        <dbReference type="Proteomes" id="UP000295097"/>
    </source>
</evidence>
<dbReference type="GO" id="GO:0016829">
    <property type="term" value="F:lyase activity"/>
    <property type="evidence" value="ECO:0007669"/>
    <property type="project" value="InterPro"/>
</dbReference>
<keyword evidence="5" id="KW-1185">Reference proteome</keyword>
<evidence type="ECO:0000313" key="4">
    <source>
        <dbReference type="EMBL" id="TCT39076.1"/>
    </source>
</evidence>
<proteinExistence type="predicted"/>
<reference evidence="4 5" key="1">
    <citation type="submission" date="2019-03" db="EMBL/GenBank/DDBJ databases">
        <title>Freshwater and sediment microbial communities from various areas in North America, analyzing microbe dynamics in response to fracking.</title>
        <authorList>
            <person name="Lamendella R."/>
        </authorList>
    </citation>
    <scope>NUCLEOTIDE SEQUENCE [LARGE SCALE GENOMIC DNA]</scope>
    <source>
        <strain evidence="4 5">175.2</strain>
    </source>
</reference>
<organism evidence="4 5">
    <name type="scientific">Martelella mediterranea</name>
    <dbReference type="NCBI Taxonomy" id="293089"/>
    <lineage>
        <taxon>Bacteria</taxon>
        <taxon>Pseudomonadati</taxon>
        <taxon>Pseudomonadota</taxon>
        <taxon>Alphaproteobacteria</taxon>
        <taxon>Hyphomicrobiales</taxon>
        <taxon>Aurantimonadaceae</taxon>
        <taxon>Martelella</taxon>
    </lineage>
</organism>
<dbReference type="SUPFAM" id="SSF48230">
    <property type="entry name" value="Chondroitin AC/alginate lyase"/>
    <property type="match status" value="1"/>
</dbReference>
<dbReference type="InterPro" id="IPR012480">
    <property type="entry name" value="Hepar_II_III_C"/>
</dbReference>
<comment type="subcellular location">
    <subcellularLocation>
        <location evidence="1">Cell envelope</location>
    </subcellularLocation>
</comment>
<dbReference type="Gene3D" id="2.70.98.70">
    <property type="match status" value="1"/>
</dbReference>
<evidence type="ECO:0000256" key="1">
    <source>
        <dbReference type="ARBA" id="ARBA00004196"/>
    </source>
</evidence>
<accession>A0A4R3NSU1</accession>
<feature type="region of interest" description="Disordered" evidence="2">
    <location>
        <begin position="1"/>
        <end position="29"/>
    </location>
</feature>
<dbReference type="InterPro" id="IPR008929">
    <property type="entry name" value="Chondroitin_lyas"/>
</dbReference>
<gene>
    <name evidence="4" type="ORF">EDC90_101441</name>
</gene>
<evidence type="ECO:0000259" key="3">
    <source>
        <dbReference type="Pfam" id="PF07940"/>
    </source>
</evidence>
<dbReference type="Pfam" id="PF07940">
    <property type="entry name" value="Hepar_II_III_C"/>
    <property type="match status" value="1"/>
</dbReference>